<proteinExistence type="predicted"/>
<sequence>MEIILKAMLYGFLKVAQSYKKSFEKDLECAAQKNDQLLMEIIKKNAGTAYGKKYDFQSIDSPQKFKKTVPLTQYEDYKEYIERMAKGEENVLTSEKVEYFGVSSGTTGNQKLIPVTKSSRKAISRYMGLLTQGVLYENLSNKWTYGRGLNLIGMRGSGKTEGGIPICAGTAGGMKSMEKIFTYIWTTPVEVLKQGEKFDVNYLHLLFALMDRNLMYLSAAFIPSILDLLRCLESKWADLVEDIREGKISQKILLSDDLRNKLQKKIKPNPKRAEELEREFKIGMEGIVTRIWPKCAFIWSVSGAGFKMYLEKVKKYTLDLPIYCGTYAATEGLIGVELGLNKATYVAAPKSVYYEFIHEDDWEAENITTYNLEELRVGEKYEVVITNNAGFYRYRLGDVVKVVGYCGKTPEFEFLYRKNQLISINAEKTSEQAVHQATIETFKHLGIELIDYTVVADIDISPGRYVFFVEVNNIEKLDKNKVEKILESKLGIANPRYEQFRKSMKIGHVSLELVKPGTFDSLKVLLVSKGASRNQVKIPRVVNRDDLVSFLKSNTYSAEVKSYIKIS</sequence>
<dbReference type="EMBL" id="CP003065">
    <property type="protein sequence ID" value="AEV69590.1"/>
    <property type="molecule type" value="Genomic_DNA"/>
</dbReference>
<reference evidence="3 4" key="2">
    <citation type="journal article" date="2012" name="Stand. Genomic Sci.">
        <title>Complete Genome Sequence of Clostridium clariflavum DSM 19732.</title>
        <authorList>
            <person name="Izquierdo J.A."/>
            <person name="Goodwin L."/>
            <person name="Davenport K.W."/>
            <person name="Teshima H."/>
            <person name="Bruce D."/>
            <person name="Detter C."/>
            <person name="Tapia R."/>
            <person name="Han S."/>
            <person name="Land M."/>
            <person name="Hauser L."/>
            <person name="Jeffries C.D."/>
            <person name="Han J."/>
            <person name="Pitluck S."/>
            <person name="Nolan M."/>
            <person name="Chen A."/>
            <person name="Huntemann M."/>
            <person name="Mavromatis K."/>
            <person name="Mikhailova N."/>
            <person name="Liolios K."/>
            <person name="Woyke T."/>
            <person name="Lynd L.R."/>
        </authorList>
    </citation>
    <scope>NUCLEOTIDE SEQUENCE [LARGE SCALE GENOMIC DNA]</scope>
    <source>
        <strain evidence="4">DSM 19732 / NBRC 101661 / EBR45</strain>
    </source>
</reference>
<evidence type="ECO:0000313" key="3">
    <source>
        <dbReference type="EMBL" id="AEV69590.1"/>
    </source>
</evidence>
<dbReference type="KEGG" id="ccl:Clocl_3059"/>
<dbReference type="Pfam" id="PF23572">
    <property type="entry name" value="GH3_C"/>
    <property type="match status" value="1"/>
</dbReference>
<reference evidence="4" key="1">
    <citation type="submission" date="2011-12" db="EMBL/GenBank/DDBJ databases">
        <title>Complete sequence of Clostridium clariflavum DSM 19732.</title>
        <authorList>
            <consortium name="US DOE Joint Genome Institute"/>
            <person name="Lucas S."/>
            <person name="Han J."/>
            <person name="Lapidus A."/>
            <person name="Cheng J.-F."/>
            <person name="Goodwin L."/>
            <person name="Pitluck S."/>
            <person name="Peters L."/>
            <person name="Teshima H."/>
            <person name="Detter J.C."/>
            <person name="Han C."/>
            <person name="Tapia R."/>
            <person name="Land M."/>
            <person name="Hauser L."/>
            <person name="Kyrpides N."/>
            <person name="Ivanova N."/>
            <person name="Pagani I."/>
            <person name="Kitzmiller T."/>
            <person name="Lynd L."/>
            <person name="Izquierdo J."/>
            <person name="Woyke T."/>
        </authorList>
    </citation>
    <scope>NUCLEOTIDE SEQUENCE [LARGE SCALE GENOMIC DNA]</scope>
    <source>
        <strain evidence="4">DSM 19732 / NBRC 101661 / EBR45</strain>
    </source>
</reference>
<feature type="domain" description="GH3 C-terminal" evidence="2">
    <location>
        <begin position="434"/>
        <end position="544"/>
    </location>
</feature>
<dbReference type="STRING" id="720554.Clocl_3059"/>
<dbReference type="GO" id="GO:0005737">
    <property type="term" value="C:cytoplasm"/>
    <property type="evidence" value="ECO:0007669"/>
    <property type="project" value="TreeGrafter"/>
</dbReference>
<dbReference type="InterPro" id="IPR055378">
    <property type="entry name" value="GH3_C"/>
</dbReference>
<dbReference type="Pfam" id="PF23571">
    <property type="entry name" value="GH3_M"/>
    <property type="match status" value="1"/>
</dbReference>
<organism evidence="3 4">
    <name type="scientific">Acetivibrio clariflavus (strain DSM 19732 / NBRC 101661 / EBR45)</name>
    <name type="common">Clostridium clariflavum</name>
    <dbReference type="NCBI Taxonomy" id="720554"/>
    <lineage>
        <taxon>Bacteria</taxon>
        <taxon>Bacillati</taxon>
        <taxon>Bacillota</taxon>
        <taxon>Clostridia</taxon>
        <taxon>Eubacteriales</taxon>
        <taxon>Oscillospiraceae</taxon>
        <taxon>Acetivibrio</taxon>
    </lineage>
</organism>
<keyword evidence="4" id="KW-1185">Reference proteome</keyword>
<dbReference type="InterPro" id="IPR055377">
    <property type="entry name" value="GH3_M"/>
</dbReference>
<dbReference type="PANTHER" id="PTHR31901">
    <property type="entry name" value="GH3 DOMAIN-CONTAINING PROTEIN"/>
    <property type="match status" value="1"/>
</dbReference>
<feature type="domain" description="GH3 middle" evidence="1">
    <location>
        <begin position="345"/>
        <end position="417"/>
    </location>
</feature>
<evidence type="ECO:0000259" key="2">
    <source>
        <dbReference type="Pfam" id="PF23572"/>
    </source>
</evidence>
<evidence type="ECO:0000313" key="4">
    <source>
        <dbReference type="Proteomes" id="UP000005435"/>
    </source>
</evidence>
<dbReference type="PANTHER" id="PTHR31901:SF9">
    <property type="entry name" value="GH3 DOMAIN-CONTAINING PROTEIN"/>
    <property type="match status" value="1"/>
</dbReference>
<dbReference type="RefSeq" id="WP_014256135.1">
    <property type="nucleotide sequence ID" value="NC_016627.1"/>
</dbReference>
<dbReference type="eggNOG" id="COG3568">
    <property type="taxonomic scope" value="Bacteria"/>
</dbReference>
<dbReference type="Proteomes" id="UP000005435">
    <property type="component" value="Chromosome"/>
</dbReference>
<dbReference type="GO" id="GO:0016881">
    <property type="term" value="F:acid-amino acid ligase activity"/>
    <property type="evidence" value="ECO:0007669"/>
    <property type="project" value="TreeGrafter"/>
</dbReference>
<protein>
    <submittedName>
        <fullName evidence="3">GH3 auxin-responsive promoter-binding protein</fullName>
    </submittedName>
</protein>
<name>G8LV13_ACECE</name>
<evidence type="ECO:0000259" key="1">
    <source>
        <dbReference type="Pfam" id="PF23571"/>
    </source>
</evidence>
<dbReference type="HOGENOM" id="CLU_016249_3_2_9"/>
<accession>G8LV13</accession>
<gene>
    <name evidence="3" type="ordered locus">Clocl_3059</name>
</gene>
<dbReference type="AlphaFoldDB" id="G8LV13"/>
<dbReference type="Pfam" id="PF03321">
    <property type="entry name" value="GH3"/>
    <property type="match status" value="1"/>
</dbReference>
<dbReference type="InterPro" id="IPR004993">
    <property type="entry name" value="GH3"/>
</dbReference>
<dbReference type="OrthoDB" id="614636at2"/>